<comment type="subcellular location">
    <subcellularLocation>
        <location evidence="2">Membrane</location>
        <topology evidence="2">Multi-pass membrane protein</topology>
    </subcellularLocation>
</comment>
<feature type="transmembrane region" description="Helical" evidence="2">
    <location>
        <begin position="532"/>
        <end position="553"/>
    </location>
</feature>
<feature type="region of interest" description="Disordered" evidence="4">
    <location>
        <begin position="227"/>
        <end position="248"/>
    </location>
</feature>
<evidence type="ECO:0000256" key="1">
    <source>
        <dbReference type="ARBA" id="ARBA00007535"/>
    </source>
</evidence>
<keyword evidence="2" id="KW-0460">Magnesium</keyword>
<keyword evidence="2" id="KW-0472">Membrane</keyword>
<dbReference type="GO" id="GO:0016020">
    <property type="term" value="C:membrane"/>
    <property type="evidence" value="ECO:0007669"/>
    <property type="project" value="UniProtKB-SubCell"/>
</dbReference>
<dbReference type="Proteomes" id="UP000075714">
    <property type="component" value="Unassembled WGS sequence"/>
</dbReference>
<keyword evidence="6" id="KW-1185">Reference proteome</keyword>
<dbReference type="PANTHER" id="PTHR13890">
    <property type="entry name" value="RNA SPLICING PROTEIN MRS2, MITOCHONDRIAL"/>
    <property type="match status" value="1"/>
</dbReference>
<keyword evidence="2" id="KW-1133">Transmembrane helix</keyword>
<dbReference type="OrthoDB" id="10251508at2759"/>
<keyword evidence="3" id="KW-0175">Coiled coil</keyword>
<dbReference type="EMBL" id="LSYV01000114">
    <property type="protein sequence ID" value="KXZ42860.1"/>
    <property type="molecule type" value="Genomic_DNA"/>
</dbReference>
<name>A0A150G0L8_GONPE</name>
<gene>
    <name evidence="5" type="ORF">GPECTOR_114g311</name>
</gene>
<feature type="compositionally biased region" description="Basic residues" evidence="4">
    <location>
        <begin position="236"/>
        <end position="245"/>
    </location>
</feature>
<comment type="similarity">
    <text evidence="1 2">Belongs to the CorA metal ion transporter (MIT) (TC 1.A.35.5) family.</text>
</comment>
<comment type="function">
    <text evidence="2">Magnesium transporter that may mediate the influx of magnesium.</text>
</comment>
<feature type="region of interest" description="Disordered" evidence="4">
    <location>
        <begin position="37"/>
        <end position="137"/>
    </location>
</feature>
<evidence type="ECO:0000256" key="4">
    <source>
        <dbReference type="SAM" id="MobiDB-lite"/>
    </source>
</evidence>
<dbReference type="PANTHER" id="PTHR13890:SF31">
    <property type="entry name" value="MAGNESIUM TRANSPORTER MRS2-2-RELATED"/>
    <property type="match status" value="1"/>
</dbReference>
<dbReference type="GO" id="GO:0015095">
    <property type="term" value="F:magnesium ion transmembrane transporter activity"/>
    <property type="evidence" value="ECO:0007669"/>
    <property type="project" value="TreeGrafter"/>
</dbReference>
<feature type="transmembrane region" description="Helical" evidence="2">
    <location>
        <begin position="565"/>
        <end position="588"/>
    </location>
</feature>
<feature type="coiled-coil region" evidence="3">
    <location>
        <begin position="398"/>
        <end position="425"/>
    </location>
</feature>
<comment type="caution">
    <text evidence="5">The sequence shown here is derived from an EMBL/GenBank/DDBJ whole genome shotgun (WGS) entry which is preliminary data.</text>
</comment>
<accession>A0A150G0L8</accession>
<evidence type="ECO:0000256" key="3">
    <source>
        <dbReference type="SAM" id="Coils"/>
    </source>
</evidence>
<dbReference type="Gene3D" id="2.40.128.330">
    <property type="match status" value="1"/>
</dbReference>
<organism evidence="5 6">
    <name type="scientific">Gonium pectorale</name>
    <name type="common">Green alga</name>
    <dbReference type="NCBI Taxonomy" id="33097"/>
    <lineage>
        <taxon>Eukaryota</taxon>
        <taxon>Viridiplantae</taxon>
        <taxon>Chlorophyta</taxon>
        <taxon>core chlorophytes</taxon>
        <taxon>Chlorophyceae</taxon>
        <taxon>CS clade</taxon>
        <taxon>Chlamydomonadales</taxon>
        <taxon>Volvocaceae</taxon>
        <taxon>Gonium</taxon>
    </lineage>
</organism>
<evidence type="ECO:0000313" key="6">
    <source>
        <dbReference type="Proteomes" id="UP000075714"/>
    </source>
</evidence>
<sequence length="593" mass="61373">MERSTSAGASPFDRLSRRSRYEALVSKYEAAAEVVRTHADTDVQLQPQDQPIAEEEPQLLPSPSDRRSPAAGGPDLEPQAPGSALAMRSSRVSLGGGGMPSTAMSPVNLQRRGSLAATNGSAGGAPPYGSDDVEQGGMLAGGGGGSIFGTGAAAAAAAAAGEELAARERSAAGAAGASGPGGVLAAGLSGALGGLASLAGLNLGGGGGADAVDGYAADAAEDGVAGEGDGAPLAARAHRKHRSERPKKAPLLSSNWLKVDYKGQDTIIRVDRHKLMHKLGVQARDLRLLDLTSATPPAILDRDKAIILSADHGTSGGGGSGAGGKGRSYVGLAGAASQVTAVAGYGSLQLPFELKVLEVCLDMTASQLDNATKLLEGEAYLNLEALTRKVSAANLEKARRIKNRLVRLTKNVESVREVLERFLNDDGDMHRLHLTGAELSRQVSMRPAELGRLSAGLLPGGGGSVADSDSSSDSSIDEAETAAVEMLLEAYFMQVDHSYNRLQTVHEYIKDTEDLVTIQLDQHRNQLITVDLALTSLTLGCGFMTVVGGYFGMNLDSGLQERGGLFKAVVLSTTLGSLALWACFLAFLRTQFY</sequence>
<keyword evidence="2" id="KW-0812">Transmembrane</keyword>
<evidence type="ECO:0000256" key="2">
    <source>
        <dbReference type="RuleBase" id="RU366041"/>
    </source>
</evidence>
<dbReference type="CDD" id="cd12823">
    <property type="entry name" value="Mrs2_Mfm1p-like"/>
    <property type="match status" value="1"/>
</dbReference>
<keyword evidence="2" id="KW-0406">Ion transport</keyword>
<dbReference type="InterPro" id="IPR039204">
    <property type="entry name" value="MRS2-like"/>
</dbReference>
<dbReference type="Gene3D" id="1.20.58.340">
    <property type="entry name" value="Magnesium transport protein CorA, transmembrane region"/>
    <property type="match status" value="1"/>
</dbReference>
<reference evidence="6" key="1">
    <citation type="journal article" date="2016" name="Nat. Commun.">
        <title>The Gonium pectorale genome demonstrates co-option of cell cycle regulation during the evolution of multicellularity.</title>
        <authorList>
            <person name="Hanschen E.R."/>
            <person name="Marriage T.N."/>
            <person name="Ferris P.J."/>
            <person name="Hamaji T."/>
            <person name="Toyoda A."/>
            <person name="Fujiyama A."/>
            <person name="Neme R."/>
            <person name="Noguchi H."/>
            <person name="Minakuchi Y."/>
            <person name="Suzuki M."/>
            <person name="Kawai-Toyooka H."/>
            <person name="Smith D.R."/>
            <person name="Sparks H."/>
            <person name="Anderson J."/>
            <person name="Bakaric R."/>
            <person name="Luria V."/>
            <person name="Karger A."/>
            <person name="Kirschner M.W."/>
            <person name="Durand P.M."/>
            <person name="Michod R.E."/>
            <person name="Nozaki H."/>
            <person name="Olson B.J."/>
        </authorList>
    </citation>
    <scope>NUCLEOTIDE SEQUENCE [LARGE SCALE GENOMIC DNA]</scope>
    <source>
        <strain evidence="6">NIES-2863</strain>
    </source>
</reference>
<protein>
    <recommendedName>
        <fullName evidence="2">Magnesium transporter</fullName>
    </recommendedName>
</protein>
<dbReference type="Pfam" id="PF22099">
    <property type="entry name" value="MRS2-like"/>
    <property type="match status" value="1"/>
</dbReference>
<dbReference type="AlphaFoldDB" id="A0A150G0L8"/>
<proteinExistence type="inferred from homology"/>
<evidence type="ECO:0000313" key="5">
    <source>
        <dbReference type="EMBL" id="KXZ42860.1"/>
    </source>
</evidence>
<keyword evidence="2" id="KW-0813">Transport</keyword>